<dbReference type="RefSeq" id="WP_169014046.1">
    <property type="nucleotide sequence ID" value="NZ_JABBJH010000032.1"/>
</dbReference>
<evidence type="ECO:0008006" key="3">
    <source>
        <dbReference type="Google" id="ProtNLM"/>
    </source>
</evidence>
<dbReference type="InterPro" id="IPR038559">
    <property type="entry name" value="XkdN-like_sf"/>
</dbReference>
<gene>
    <name evidence="1" type="ORF">HG933_11795</name>
</gene>
<evidence type="ECO:0000313" key="2">
    <source>
        <dbReference type="Proteomes" id="UP000536773"/>
    </source>
</evidence>
<dbReference type="EMBL" id="JABBJH010000032">
    <property type="protein sequence ID" value="NMK40033.1"/>
    <property type="molecule type" value="Genomic_DNA"/>
</dbReference>
<dbReference type="InterPro" id="IPR014986">
    <property type="entry name" value="XkdN-like"/>
</dbReference>
<dbReference type="Proteomes" id="UP000536773">
    <property type="component" value="Unassembled WGS sequence"/>
</dbReference>
<organism evidence="1 2">
    <name type="scientific">Megasphaera elsdenii</name>
    <dbReference type="NCBI Taxonomy" id="907"/>
    <lineage>
        <taxon>Bacteria</taxon>
        <taxon>Bacillati</taxon>
        <taxon>Bacillota</taxon>
        <taxon>Negativicutes</taxon>
        <taxon>Veillonellales</taxon>
        <taxon>Veillonellaceae</taxon>
        <taxon>Megasphaera</taxon>
    </lineage>
</organism>
<reference evidence="1 2" key="1">
    <citation type="submission" date="2020-04" db="EMBL/GenBank/DDBJ databases">
        <authorList>
            <person name="Hitch T.C.A."/>
            <person name="Wylensek D."/>
            <person name="Clavel T."/>
        </authorList>
    </citation>
    <scope>NUCLEOTIDE SEQUENCE [LARGE SCALE GENOMIC DNA]</scope>
    <source>
        <strain evidence="1 2">WCA-386-APC-2A</strain>
    </source>
</reference>
<dbReference type="Gene3D" id="3.30.2220.30">
    <property type="match status" value="1"/>
</dbReference>
<proteinExistence type="predicted"/>
<evidence type="ECO:0000313" key="1">
    <source>
        <dbReference type="EMBL" id="NMK40033.1"/>
    </source>
</evidence>
<protein>
    <recommendedName>
        <fullName evidence="3">Phage XkdN-like tail assembly chaperone protein, TAC</fullName>
    </recommendedName>
</protein>
<dbReference type="AlphaFoldDB" id="A0A848EVW4"/>
<name>A0A848EVW4_MEGEL</name>
<accession>A0A848EVW4</accession>
<dbReference type="Pfam" id="PF08890">
    <property type="entry name" value="Phage_TAC_5"/>
    <property type="match status" value="1"/>
</dbReference>
<sequence>MAVSIQELINQKDKIEQKKQETFDLDTSVGKLTVKKITKGLMAEIMAITDGSDEYCILQTVVEPNLRDATLQQAYGCVEPTDIIGKLFDAGEIPAIARKISQLSGYGKDIESKVHEDVKN</sequence>
<comment type="caution">
    <text evidence="1">The sequence shown here is derived from an EMBL/GenBank/DDBJ whole genome shotgun (WGS) entry which is preliminary data.</text>
</comment>